<comment type="caution">
    <text evidence="1">The sequence shown here is derived from an EMBL/GenBank/DDBJ whole genome shotgun (WGS) entry which is preliminary data.</text>
</comment>
<dbReference type="OrthoDB" id="7582980at2"/>
<protein>
    <recommendedName>
        <fullName evidence="3">Phage tail assembly chaperone</fullName>
    </recommendedName>
</protein>
<proteinExistence type="predicted"/>
<organism evidence="1 2">
    <name type="scientific">Rhodoplanes elegans</name>
    <dbReference type="NCBI Taxonomy" id="29408"/>
    <lineage>
        <taxon>Bacteria</taxon>
        <taxon>Pseudomonadati</taxon>
        <taxon>Pseudomonadota</taxon>
        <taxon>Alphaproteobacteria</taxon>
        <taxon>Hyphomicrobiales</taxon>
        <taxon>Nitrobacteraceae</taxon>
        <taxon>Rhodoplanes</taxon>
    </lineage>
</organism>
<dbReference type="NCBIfam" id="TIGR02216">
    <property type="entry name" value="phage_TIGR02216"/>
    <property type="match status" value="1"/>
</dbReference>
<sequence length="64" mass="6984">MPAAPFPWDEAIGLGLGVLRLSPDAFWRTTPRELALALRARGFGLAATIDRAALDDLMRRHPDG</sequence>
<dbReference type="InterPro" id="IPR011739">
    <property type="entry name" value="GTA_rcc01693"/>
</dbReference>
<reference evidence="1 2" key="1">
    <citation type="submission" date="2017-07" db="EMBL/GenBank/DDBJ databases">
        <title>Draft Genome Sequences of Select Purple Nonsulfur Bacteria.</title>
        <authorList>
            <person name="Lasarre B."/>
            <person name="Mckinlay J.B."/>
        </authorList>
    </citation>
    <scope>NUCLEOTIDE SEQUENCE [LARGE SCALE GENOMIC DNA]</scope>
    <source>
        <strain evidence="1 2">DSM 11907</strain>
    </source>
</reference>
<dbReference type="Pfam" id="PF09550">
    <property type="entry name" value="Phage_TAC_6"/>
    <property type="match status" value="1"/>
</dbReference>
<name>A0A327KFD1_9BRAD</name>
<evidence type="ECO:0000313" key="2">
    <source>
        <dbReference type="Proteomes" id="UP000248863"/>
    </source>
</evidence>
<evidence type="ECO:0000313" key="1">
    <source>
        <dbReference type="EMBL" id="RAI36831.1"/>
    </source>
</evidence>
<gene>
    <name evidence="1" type="ORF">CH338_17030</name>
</gene>
<dbReference type="Proteomes" id="UP000248863">
    <property type="component" value="Unassembled WGS sequence"/>
</dbReference>
<dbReference type="AlphaFoldDB" id="A0A327KFD1"/>
<dbReference type="InterPro" id="IPR019056">
    <property type="entry name" value="Phage_TAC_6"/>
</dbReference>
<keyword evidence="2" id="KW-1185">Reference proteome</keyword>
<accession>A0A327KFD1</accession>
<dbReference type="RefSeq" id="WP_111358334.1">
    <property type="nucleotide sequence ID" value="NZ_NHSK01000166.1"/>
</dbReference>
<evidence type="ECO:0008006" key="3">
    <source>
        <dbReference type="Google" id="ProtNLM"/>
    </source>
</evidence>
<dbReference type="EMBL" id="NPEU01000204">
    <property type="protein sequence ID" value="RAI36831.1"/>
    <property type="molecule type" value="Genomic_DNA"/>
</dbReference>